<feature type="non-terminal residue" evidence="1">
    <location>
        <position position="1"/>
    </location>
</feature>
<dbReference type="EMBL" id="BDMD01000083">
    <property type="protein sequence ID" value="GBF09701.1"/>
    <property type="molecule type" value="Genomic_DNA"/>
</dbReference>
<dbReference type="AlphaFoldDB" id="A0A401HB79"/>
<evidence type="ECO:0000313" key="1">
    <source>
        <dbReference type="EMBL" id="GBF09701.1"/>
    </source>
</evidence>
<dbReference type="Proteomes" id="UP000291213">
    <property type="component" value="Unassembled WGS sequence"/>
</dbReference>
<name>A0A401HB79_AERPX</name>
<protein>
    <submittedName>
        <fullName evidence="1">Uncharacterized protein</fullName>
    </submittedName>
</protein>
<reference evidence="1 2" key="1">
    <citation type="submission" date="2017-02" db="EMBL/GenBank/DDBJ databases">
        <title>isolation and characterization of a novel temperate virus Aeropyrum globular virus 1 infecting hyperthermophilic archaeon Aeropyrum.</title>
        <authorList>
            <person name="Yumiya M."/>
            <person name="Yoshida T."/>
            <person name="Sako Y."/>
        </authorList>
    </citation>
    <scope>NUCLEOTIDE SEQUENCE [LARGE SCALE GENOMIC DNA]</scope>
    <source>
        <strain evidence="1 2">YK1-12-2013</strain>
    </source>
</reference>
<organism evidence="1 2">
    <name type="scientific">Aeropyrum pernix</name>
    <dbReference type="NCBI Taxonomy" id="56636"/>
    <lineage>
        <taxon>Archaea</taxon>
        <taxon>Thermoproteota</taxon>
        <taxon>Thermoprotei</taxon>
        <taxon>Desulfurococcales</taxon>
        <taxon>Desulfurococcaceae</taxon>
        <taxon>Aeropyrum</taxon>
    </lineage>
</organism>
<accession>A0A401HB79</accession>
<proteinExistence type="predicted"/>
<sequence>GFEVYAAVGGRPVLLGGPDGYVAAVSGGPVFERLRLLGPLLSGCG</sequence>
<gene>
    <name evidence="1" type="ORF">apy_14260</name>
</gene>
<evidence type="ECO:0000313" key="2">
    <source>
        <dbReference type="Proteomes" id="UP000291213"/>
    </source>
</evidence>
<comment type="caution">
    <text evidence="1">The sequence shown here is derived from an EMBL/GenBank/DDBJ whole genome shotgun (WGS) entry which is preliminary data.</text>
</comment>